<dbReference type="AlphaFoldDB" id="A0A5B8XGL9"/>
<name>A0A5B8XGL9_9RICK</name>
<dbReference type="OrthoDB" id="8444693at2"/>
<organism evidence="1 2">
    <name type="scientific">Candidatus Deianiraea vastatrix</name>
    <dbReference type="NCBI Taxonomy" id="2163644"/>
    <lineage>
        <taxon>Bacteria</taxon>
        <taxon>Pseudomonadati</taxon>
        <taxon>Pseudomonadota</taxon>
        <taxon>Alphaproteobacteria</taxon>
        <taxon>Rickettsiales</taxon>
        <taxon>Candidatus Deianiraeaceae</taxon>
        <taxon>Candidatus Deianiraea</taxon>
    </lineage>
</organism>
<reference evidence="1 2" key="1">
    <citation type="journal article" date="2019" name="ISME J.">
        <title>Deianiraea, an extracellular bacterium associated with the ciliate Paramecium, suggests an alternative scenario for the evolution of Rickettsiales.</title>
        <authorList>
            <person name="Castelli M."/>
            <person name="Sabaneyeva E."/>
            <person name="Lanzoni O."/>
            <person name="Lebedeva N."/>
            <person name="Floriano A.M."/>
            <person name="Gaiarsa S."/>
            <person name="Benken K."/>
            <person name="Modeo L."/>
            <person name="Bandi C."/>
            <person name="Potekhin A."/>
            <person name="Sassera D."/>
            <person name="Petroni G."/>
        </authorList>
    </citation>
    <scope>NUCLEOTIDE SEQUENCE [LARGE SCALE GENOMIC DNA]</scope>
    <source>
        <strain evidence="1">CyL4-1</strain>
    </source>
</reference>
<evidence type="ECO:0000313" key="2">
    <source>
        <dbReference type="Proteomes" id="UP000321934"/>
    </source>
</evidence>
<dbReference type="Proteomes" id="UP000321934">
    <property type="component" value="Chromosome"/>
</dbReference>
<dbReference type="EMBL" id="CP029077">
    <property type="protein sequence ID" value="QED23057.1"/>
    <property type="molecule type" value="Genomic_DNA"/>
</dbReference>
<accession>A0A5B8XGL9</accession>
<proteinExistence type="predicted"/>
<gene>
    <name evidence="1" type="ORF">Deia_00249</name>
</gene>
<protein>
    <submittedName>
        <fullName evidence="1">Uncharacterized protein</fullName>
    </submittedName>
</protein>
<evidence type="ECO:0000313" key="1">
    <source>
        <dbReference type="EMBL" id="QED23057.1"/>
    </source>
</evidence>
<sequence length="93" mass="10548">MNYENDYIGKVIVSIVDSPYYQGAFGLKDLFSSLCAAAPSAGQIEEVGTEARYKRYTVYKFNPLLFKDYIHTMTNEDESAISKNDDLITIVFE</sequence>
<keyword evidence="2" id="KW-1185">Reference proteome</keyword>
<dbReference type="RefSeq" id="WP_146820356.1">
    <property type="nucleotide sequence ID" value="NZ_CP029077.1"/>
</dbReference>